<dbReference type="GO" id="GO:0005886">
    <property type="term" value="C:plasma membrane"/>
    <property type="evidence" value="ECO:0007669"/>
    <property type="project" value="UniProtKB-SubCell"/>
</dbReference>
<evidence type="ECO:0000259" key="7">
    <source>
        <dbReference type="Pfam" id="PF02687"/>
    </source>
</evidence>
<gene>
    <name evidence="9" type="ORF">F0P93_21160</name>
</gene>
<sequence length="884" mass="98597">MEPAKTPDHPNRNIGPPPRWATTLLDWLGDPNTVEEVQGDLLELFTYWVETVGERKARWRYGLSVLKLLRPLAKRKERYSTPFSLSPAMLRNYLKIAFRNLVKSKVYSALTLLGLAAGMTCAILLGLYVHDELNYDHYHKHAERIFRVNQYIKWSDNEYKLGITSAPMGPALQQEYPEVNNILRVKKSNETLFRAGEKVLYAKNVIYADSTLFTFFDYEFIQGTPQTAFLNRNSVVLTQKLAVNLFGRTDGLLGTVIQVKDHLPVMVAGVIRDVPTNHHLKFEAILPYANEAISGINPGKWDSFNSMVYVLLNRADEQRKLEAKMPAFYKKHIAQALKDDGGNKVKFDITFQPVTDIHLRSTHLMGEENGGNMAYVYTFSAIGLFILLIAVVNYINLATARSAGRAKEIGIRKAIGSLRLQLLGQFLAESILSSFLALFFSLLLLYMLLPLFNQLTDKSLTLALWNGQTGFQLIGFALVIGLVSGLYPAFILSRFKPAVVLKGSFTAGGKGALLRQSLVVVQFTISMVMMVGTIIVYRQLQFMRHTQLGLNQEQVLTIPLKVPSAQKSGIVLKSKLLQNPMIKGASLTNGTVGSEMNNKSAFTFYVGGTEQSVSTEHFSIDHDFLSVLQIKLKEGRNFSPDLASDSTGAVLVNEAMLKRLGWKNRTAGLVELGSRKIPIAGVIRDFHLHSLHNKIEPLVLVLHPDRGDNLLVRVMPRNIPAALAYVKTVYEEVNPNQPFEYTFLDQTFAEQYRSDEQKGGLFLGFSGMAIFIACLGLFGLATFTAEQRTKEIGVRKVLGASVASIVALLSKDFLKLVGIAILIASPIAWYGMNRWLQDFAYKIDLEWWVFALAGLVAIGIALLTVSFQSIKAALMNPVKSLRSE</sequence>
<keyword evidence="5 6" id="KW-0472">Membrane</keyword>
<evidence type="ECO:0000256" key="2">
    <source>
        <dbReference type="ARBA" id="ARBA00022475"/>
    </source>
</evidence>
<keyword evidence="3 6" id="KW-0812">Transmembrane</keyword>
<keyword evidence="4 6" id="KW-1133">Transmembrane helix</keyword>
<evidence type="ECO:0000256" key="4">
    <source>
        <dbReference type="ARBA" id="ARBA00022989"/>
    </source>
</evidence>
<protein>
    <submittedName>
        <fullName evidence="9">FtsX-like permease family protein</fullName>
    </submittedName>
</protein>
<reference evidence="9 10" key="1">
    <citation type="submission" date="2019-09" db="EMBL/GenBank/DDBJ databases">
        <title>Genome Sequence of Larkinella sp MA1.</title>
        <authorList>
            <person name="Srinivasan S."/>
        </authorList>
    </citation>
    <scope>NUCLEOTIDE SEQUENCE [LARGE SCALE GENOMIC DNA]</scope>
    <source>
        <strain evidence="9 10">MA1</strain>
    </source>
</reference>
<dbReference type="GO" id="GO:0022857">
    <property type="term" value="F:transmembrane transporter activity"/>
    <property type="evidence" value="ECO:0007669"/>
    <property type="project" value="TreeGrafter"/>
</dbReference>
<feature type="transmembrane region" description="Helical" evidence="6">
    <location>
        <begin position="374"/>
        <end position="395"/>
    </location>
</feature>
<dbReference type="Pfam" id="PF02687">
    <property type="entry name" value="FtsX"/>
    <property type="match status" value="2"/>
</dbReference>
<comment type="subcellular location">
    <subcellularLocation>
        <location evidence="1">Cell membrane</location>
        <topology evidence="1">Multi-pass membrane protein</topology>
    </subcellularLocation>
</comment>
<feature type="domain" description="ABC3 transporter permease C-terminal" evidence="7">
    <location>
        <begin position="381"/>
        <end position="496"/>
    </location>
</feature>
<feature type="domain" description="MacB-like periplasmic core" evidence="8">
    <location>
        <begin position="108"/>
        <end position="325"/>
    </location>
</feature>
<organism evidence="9 10">
    <name type="scientific">Larkinella humicola</name>
    <dbReference type="NCBI Taxonomy" id="2607654"/>
    <lineage>
        <taxon>Bacteria</taxon>
        <taxon>Pseudomonadati</taxon>
        <taxon>Bacteroidota</taxon>
        <taxon>Cytophagia</taxon>
        <taxon>Cytophagales</taxon>
        <taxon>Spirosomataceae</taxon>
        <taxon>Larkinella</taxon>
    </lineage>
</organism>
<feature type="transmembrane region" description="Helical" evidence="6">
    <location>
        <begin position="797"/>
        <end position="827"/>
    </location>
</feature>
<dbReference type="PANTHER" id="PTHR30572:SF18">
    <property type="entry name" value="ABC-TYPE MACROLIDE FAMILY EXPORT SYSTEM PERMEASE COMPONENT 2"/>
    <property type="match status" value="1"/>
</dbReference>
<feature type="transmembrane region" description="Helical" evidence="6">
    <location>
        <begin position="513"/>
        <end position="537"/>
    </location>
</feature>
<evidence type="ECO:0000256" key="6">
    <source>
        <dbReference type="SAM" id="Phobius"/>
    </source>
</evidence>
<dbReference type="InterPro" id="IPR003838">
    <property type="entry name" value="ABC3_permease_C"/>
</dbReference>
<keyword evidence="2" id="KW-1003">Cell membrane</keyword>
<evidence type="ECO:0000256" key="3">
    <source>
        <dbReference type="ARBA" id="ARBA00022692"/>
    </source>
</evidence>
<feature type="domain" description="ABC3 transporter permease C-terminal" evidence="7">
    <location>
        <begin position="765"/>
        <end position="877"/>
    </location>
</feature>
<dbReference type="RefSeq" id="WP_150879638.1">
    <property type="nucleotide sequence ID" value="NZ_VTWS01000005.1"/>
</dbReference>
<feature type="transmembrane region" description="Helical" evidence="6">
    <location>
        <begin position="469"/>
        <end position="492"/>
    </location>
</feature>
<dbReference type="EMBL" id="VTWS01000005">
    <property type="protein sequence ID" value="KAA9349952.1"/>
    <property type="molecule type" value="Genomic_DNA"/>
</dbReference>
<dbReference type="InterPro" id="IPR047699">
    <property type="entry name" value="Permease_put_prefix"/>
</dbReference>
<accession>A0A5N1JB96</accession>
<feature type="transmembrane region" description="Helical" evidence="6">
    <location>
        <begin position="761"/>
        <end position="785"/>
    </location>
</feature>
<feature type="transmembrane region" description="Helical" evidence="6">
    <location>
        <begin position="106"/>
        <end position="129"/>
    </location>
</feature>
<dbReference type="AlphaFoldDB" id="A0A5N1JB96"/>
<evidence type="ECO:0000256" key="1">
    <source>
        <dbReference type="ARBA" id="ARBA00004651"/>
    </source>
</evidence>
<dbReference type="Pfam" id="PF12704">
    <property type="entry name" value="MacB_PCD"/>
    <property type="match status" value="1"/>
</dbReference>
<evidence type="ECO:0000259" key="8">
    <source>
        <dbReference type="Pfam" id="PF12704"/>
    </source>
</evidence>
<evidence type="ECO:0000313" key="9">
    <source>
        <dbReference type="EMBL" id="KAA9349952.1"/>
    </source>
</evidence>
<evidence type="ECO:0000313" key="10">
    <source>
        <dbReference type="Proteomes" id="UP000326344"/>
    </source>
</evidence>
<dbReference type="NCBIfam" id="NF038404">
    <property type="entry name" value="perm_prefix_2"/>
    <property type="match status" value="1"/>
</dbReference>
<name>A0A5N1JB96_9BACT</name>
<comment type="caution">
    <text evidence="9">The sequence shown here is derived from an EMBL/GenBank/DDBJ whole genome shotgun (WGS) entry which is preliminary data.</text>
</comment>
<evidence type="ECO:0000256" key="5">
    <source>
        <dbReference type="ARBA" id="ARBA00023136"/>
    </source>
</evidence>
<dbReference type="InterPro" id="IPR025857">
    <property type="entry name" value="MacB_PCD"/>
</dbReference>
<keyword evidence="10" id="KW-1185">Reference proteome</keyword>
<dbReference type="InterPro" id="IPR050250">
    <property type="entry name" value="Macrolide_Exporter_MacB"/>
</dbReference>
<dbReference type="PANTHER" id="PTHR30572">
    <property type="entry name" value="MEMBRANE COMPONENT OF TRANSPORTER-RELATED"/>
    <property type="match status" value="1"/>
</dbReference>
<proteinExistence type="predicted"/>
<dbReference type="Proteomes" id="UP000326344">
    <property type="component" value="Unassembled WGS sequence"/>
</dbReference>
<feature type="transmembrane region" description="Helical" evidence="6">
    <location>
        <begin position="847"/>
        <end position="867"/>
    </location>
</feature>
<feature type="transmembrane region" description="Helical" evidence="6">
    <location>
        <begin position="426"/>
        <end position="449"/>
    </location>
</feature>